<gene>
    <name evidence="2" type="primary">Dvir\GJ25880</name>
    <name evidence="2" type="ORF">Dvir_GJ25880</name>
</gene>
<dbReference type="EMBL" id="CH940651">
    <property type="protein sequence ID" value="KRF82294.1"/>
    <property type="molecule type" value="Genomic_DNA"/>
</dbReference>
<feature type="compositionally biased region" description="Basic and acidic residues" evidence="1">
    <location>
        <begin position="103"/>
        <end position="112"/>
    </location>
</feature>
<dbReference type="InParanoid" id="A0A0Q9WDS6"/>
<evidence type="ECO:0000313" key="2">
    <source>
        <dbReference type="EMBL" id="KRF82294.1"/>
    </source>
</evidence>
<evidence type="ECO:0000313" key="3">
    <source>
        <dbReference type="Proteomes" id="UP000008792"/>
    </source>
</evidence>
<proteinExistence type="predicted"/>
<dbReference type="AlphaFoldDB" id="A0A0Q9WDS6"/>
<feature type="compositionally biased region" description="Basic and acidic residues" evidence="1">
    <location>
        <begin position="146"/>
        <end position="158"/>
    </location>
</feature>
<reference evidence="2 3" key="1">
    <citation type="journal article" date="2007" name="Nature">
        <title>Evolution of genes and genomes on the Drosophila phylogeny.</title>
        <authorList>
            <consortium name="Drosophila 12 Genomes Consortium"/>
            <person name="Clark A.G."/>
            <person name="Eisen M.B."/>
            <person name="Smith D.R."/>
            <person name="Bergman C.M."/>
            <person name="Oliver B."/>
            <person name="Markow T.A."/>
            <person name="Kaufman T.C."/>
            <person name="Kellis M."/>
            <person name="Gelbart W."/>
            <person name="Iyer V.N."/>
            <person name="Pollard D.A."/>
            <person name="Sackton T.B."/>
            <person name="Larracuente A.M."/>
            <person name="Singh N.D."/>
            <person name="Abad J.P."/>
            <person name="Abt D.N."/>
            <person name="Adryan B."/>
            <person name="Aguade M."/>
            <person name="Akashi H."/>
            <person name="Anderson W.W."/>
            <person name="Aquadro C.F."/>
            <person name="Ardell D.H."/>
            <person name="Arguello R."/>
            <person name="Artieri C.G."/>
            <person name="Barbash D.A."/>
            <person name="Barker D."/>
            <person name="Barsanti P."/>
            <person name="Batterham P."/>
            <person name="Batzoglou S."/>
            <person name="Begun D."/>
            <person name="Bhutkar A."/>
            <person name="Blanco E."/>
            <person name="Bosak S.A."/>
            <person name="Bradley R.K."/>
            <person name="Brand A.D."/>
            <person name="Brent M.R."/>
            <person name="Brooks A.N."/>
            <person name="Brown R.H."/>
            <person name="Butlin R.K."/>
            <person name="Caggese C."/>
            <person name="Calvi B.R."/>
            <person name="Bernardo de Carvalho A."/>
            <person name="Caspi A."/>
            <person name="Castrezana S."/>
            <person name="Celniker S.E."/>
            <person name="Chang J.L."/>
            <person name="Chapple C."/>
            <person name="Chatterji S."/>
            <person name="Chinwalla A."/>
            <person name="Civetta A."/>
            <person name="Clifton S.W."/>
            <person name="Comeron J.M."/>
            <person name="Costello J.C."/>
            <person name="Coyne J.A."/>
            <person name="Daub J."/>
            <person name="David R.G."/>
            <person name="Delcher A.L."/>
            <person name="Delehaunty K."/>
            <person name="Do C.B."/>
            <person name="Ebling H."/>
            <person name="Edwards K."/>
            <person name="Eickbush T."/>
            <person name="Evans J.D."/>
            <person name="Filipski A."/>
            <person name="Findeiss S."/>
            <person name="Freyhult E."/>
            <person name="Fulton L."/>
            <person name="Fulton R."/>
            <person name="Garcia A.C."/>
            <person name="Gardiner A."/>
            <person name="Garfield D.A."/>
            <person name="Garvin B.E."/>
            <person name="Gibson G."/>
            <person name="Gilbert D."/>
            <person name="Gnerre S."/>
            <person name="Godfrey J."/>
            <person name="Good R."/>
            <person name="Gotea V."/>
            <person name="Gravely B."/>
            <person name="Greenberg A.J."/>
            <person name="Griffiths-Jones S."/>
            <person name="Gross S."/>
            <person name="Guigo R."/>
            <person name="Gustafson E.A."/>
            <person name="Haerty W."/>
            <person name="Hahn M.W."/>
            <person name="Halligan D.L."/>
            <person name="Halpern A.L."/>
            <person name="Halter G.M."/>
            <person name="Han M.V."/>
            <person name="Heger A."/>
            <person name="Hillier L."/>
            <person name="Hinrichs A.S."/>
            <person name="Holmes I."/>
            <person name="Hoskins R.A."/>
            <person name="Hubisz M.J."/>
            <person name="Hultmark D."/>
            <person name="Huntley M.A."/>
            <person name="Jaffe D.B."/>
            <person name="Jagadeeshan S."/>
            <person name="Jeck W.R."/>
            <person name="Johnson J."/>
            <person name="Jones C.D."/>
            <person name="Jordan W.C."/>
            <person name="Karpen G.H."/>
            <person name="Kataoka E."/>
            <person name="Keightley P.D."/>
            <person name="Kheradpour P."/>
            <person name="Kirkness E.F."/>
            <person name="Koerich L.B."/>
            <person name="Kristiansen K."/>
            <person name="Kudrna D."/>
            <person name="Kulathinal R.J."/>
            <person name="Kumar S."/>
            <person name="Kwok R."/>
            <person name="Lander E."/>
            <person name="Langley C.H."/>
            <person name="Lapoint R."/>
            <person name="Lazzaro B.P."/>
            <person name="Lee S.J."/>
            <person name="Levesque L."/>
            <person name="Li R."/>
            <person name="Lin C.F."/>
            <person name="Lin M.F."/>
            <person name="Lindblad-Toh K."/>
            <person name="Llopart A."/>
            <person name="Long M."/>
            <person name="Low L."/>
            <person name="Lozovsky E."/>
            <person name="Lu J."/>
            <person name="Luo M."/>
            <person name="Machado C.A."/>
            <person name="Makalowski W."/>
            <person name="Marzo M."/>
            <person name="Matsuda M."/>
            <person name="Matzkin L."/>
            <person name="McAllister B."/>
            <person name="McBride C.S."/>
            <person name="McKernan B."/>
            <person name="McKernan K."/>
            <person name="Mendez-Lago M."/>
            <person name="Minx P."/>
            <person name="Mollenhauer M.U."/>
            <person name="Montooth K."/>
            <person name="Mount S.M."/>
            <person name="Mu X."/>
            <person name="Myers E."/>
            <person name="Negre B."/>
            <person name="Newfeld S."/>
            <person name="Nielsen R."/>
            <person name="Noor M.A."/>
            <person name="O'Grady P."/>
            <person name="Pachter L."/>
            <person name="Papaceit M."/>
            <person name="Parisi M.J."/>
            <person name="Parisi M."/>
            <person name="Parts L."/>
            <person name="Pedersen J.S."/>
            <person name="Pesole G."/>
            <person name="Phillippy A.M."/>
            <person name="Ponting C.P."/>
            <person name="Pop M."/>
            <person name="Porcelli D."/>
            <person name="Powell J.R."/>
            <person name="Prohaska S."/>
            <person name="Pruitt K."/>
            <person name="Puig M."/>
            <person name="Quesneville H."/>
            <person name="Ram K.R."/>
            <person name="Rand D."/>
            <person name="Rasmussen M.D."/>
            <person name="Reed L.K."/>
            <person name="Reenan R."/>
            <person name="Reily A."/>
            <person name="Remington K.A."/>
            <person name="Rieger T.T."/>
            <person name="Ritchie M.G."/>
            <person name="Robin C."/>
            <person name="Rogers Y.H."/>
            <person name="Rohde C."/>
            <person name="Rozas J."/>
            <person name="Rubenfield M.J."/>
            <person name="Ruiz A."/>
            <person name="Russo S."/>
            <person name="Salzberg S.L."/>
            <person name="Sanchez-Gracia A."/>
            <person name="Saranga D.J."/>
            <person name="Sato H."/>
            <person name="Schaeffer S.W."/>
            <person name="Schatz M.C."/>
            <person name="Schlenke T."/>
            <person name="Schwartz R."/>
            <person name="Segarra C."/>
            <person name="Singh R.S."/>
            <person name="Sirot L."/>
            <person name="Sirota M."/>
            <person name="Sisneros N.B."/>
            <person name="Smith C.D."/>
            <person name="Smith T.F."/>
            <person name="Spieth J."/>
            <person name="Stage D.E."/>
            <person name="Stark A."/>
            <person name="Stephan W."/>
            <person name="Strausberg R.L."/>
            <person name="Strempel S."/>
            <person name="Sturgill D."/>
            <person name="Sutton G."/>
            <person name="Sutton G.G."/>
            <person name="Tao W."/>
            <person name="Teichmann S."/>
            <person name="Tobari Y.N."/>
            <person name="Tomimura Y."/>
            <person name="Tsolas J.M."/>
            <person name="Valente V.L."/>
            <person name="Venter E."/>
            <person name="Venter J.C."/>
            <person name="Vicario S."/>
            <person name="Vieira F.G."/>
            <person name="Vilella A.J."/>
            <person name="Villasante A."/>
            <person name="Walenz B."/>
            <person name="Wang J."/>
            <person name="Wasserman M."/>
            <person name="Watts T."/>
            <person name="Wilson D."/>
            <person name="Wilson R.K."/>
            <person name="Wing R.A."/>
            <person name="Wolfner M.F."/>
            <person name="Wong A."/>
            <person name="Wong G.K."/>
            <person name="Wu C.I."/>
            <person name="Wu G."/>
            <person name="Yamamoto D."/>
            <person name="Yang H.P."/>
            <person name="Yang S.P."/>
            <person name="Yorke J.A."/>
            <person name="Yoshida K."/>
            <person name="Zdobnov E."/>
            <person name="Zhang P."/>
            <person name="Zhang Y."/>
            <person name="Zimin A.V."/>
            <person name="Baldwin J."/>
            <person name="Abdouelleil A."/>
            <person name="Abdulkadir J."/>
            <person name="Abebe A."/>
            <person name="Abera B."/>
            <person name="Abreu J."/>
            <person name="Acer S.C."/>
            <person name="Aftuck L."/>
            <person name="Alexander A."/>
            <person name="An P."/>
            <person name="Anderson E."/>
            <person name="Anderson S."/>
            <person name="Arachi H."/>
            <person name="Azer M."/>
            <person name="Bachantsang P."/>
            <person name="Barry A."/>
            <person name="Bayul T."/>
            <person name="Berlin A."/>
            <person name="Bessette D."/>
            <person name="Bloom T."/>
            <person name="Blye J."/>
            <person name="Boguslavskiy L."/>
            <person name="Bonnet C."/>
            <person name="Boukhgalter B."/>
            <person name="Bourzgui I."/>
            <person name="Brown A."/>
            <person name="Cahill P."/>
            <person name="Channer S."/>
            <person name="Cheshatsang Y."/>
            <person name="Chuda L."/>
            <person name="Citroen M."/>
            <person name="Collymore A."/>
            <person name="Cooke P."/>
            <person name="Costello M."/>
            <person name="D'Aco K."/>
            <person name="Daza R."/>
            <person name="De Haan G."/>
            <person name="DeGray S."/>
            <person name="DeMaso C."/>
            <person name="Dhargay N."/>
            <person name="Dooley K."/>
            <person name="Dooley E."/>
            <person name="Doricent M."/>
            <person name="Dorje P."/>
            <person name="Dorjee K."/>
            <person name="Dupes A."/>
            <person name="Elong R."/>
            <person name="Falk J."/>
            <person name="Farina A."/>
            <person name="Faro S."/>
            <person name="Ferguson D."/>
            <person name="Fisher S."/>
            <person name="Foley C.D."/>
            <person name="Franke A."/>
            <person name="Friedrich D."/>
            <person name="Gadbois L."/>
            <person name="Gearin G."/>
            <person name="Gearin C.R."/>
            <person name="Giannoukos G."/>
            <person name="Goode T."/>
            <person name="Graham J."/>
            <person name="Grandbois E."/>
            <person name="Grewal S."/>
            <person name="Gyaltsen K."/>
            <person name="Hafez N."/>
            <person name="Hagos B."/>
            <person name="Hall J."/>
            <person name="Henson C."/>
            <person name="Hollinger A."/>
            <person name="Honan T."/>
            <person name="Huard M.D."/>
            <person name="Hughes L."/>
            <person name="Hurhula B."/>
            <person name="Husby M.E."/>
            <person name="Kamat A."/>
            <person name="Kanga B."/>
            <person name="Kashin S."/>
            <person name="Khazanovich D."/>
            <person name="Kisner P."/>
            <person name="Lance K."/>
            <person name="Lara M."/>
            <person name="Lee W."/>
            <person name="Lennon N."/>
            <person name="Letendre F."/>
            <person name="LeVine R."/>
            <person name="Lipovsky A."/>
            <person name="Liu X."/>
            <person name="Liu J."/>
            <person name="Liu S."/>
            <person name="Lokyitsang T."/>
            <person name="Lokyitsang Y."/>
            <person name="Lubonja R."/>
            <person name="Lui A."/>
            <person name="MacDonald P."/>
            <person name="Magnisalis V."/>
            <person name="Maru K."/>
            <person name="Matthews C."/>
            <person name="McCusker W."/>
            <person name="McDonough S."/>
            <person name="Mehta T."/>
            <person name="Meldrim J."/>
            <person name="Meneus L."/>
            <person name="Mihai O."/>
            <person name="Mihalev A."/>
            <person name="Mihova T."/>
            <person name="Mittelman R."/>
            <person name="Mlenga V."/>
            <person name="Montmayeur A."/>
            <person name="Mulrain L."/>
            <person name="Navidi A."/>
            <person name="Naylor J."/>
            <person name="Negash T."/>
            <person name="Nguyen T."/>
            <person name="Nguyen N."/>
            <person name="Nicol R."/>
            <person name="Norbu C."/>
            <person name="Norbu N."/>
            <person name="Novod N."/>
            <person name="O'Neill B."/>
            <person name="Osman S."/>
            <person name="Markiewicz E."/>
            <person name="Oyono O.L."/>
            <person name="Patti C."/>
            <person name="Phunkhang P."/>
            <person name="Pierre F."/>
            <person name="Priest M."/>
            <person name="Raghuraman S."/>
            <person name="Rege F."/>
            <person name="Reyes R."/>
            <person name="Rise C."/>
            <person name="Rogov P."/>
            <person name="Ross K."/>
            <person name="Ryan E."/>
            <person name="Settipalli S."/>
            <person name="Shea T."/>
            <person name="Sherpa N."/>
            <person name="Shi L."/>
            <person name="Shih D."/>
            <person name="Sparrow T."/>
            <person name="Spaulding J."/>
            <person name="Stalker J."/>
            <person name="Stange-Thomann N."/>
            <person name="Stavropoulos S."/>
            <person name="Stone C."/>
            <person name="Strader C."/>
            <person name="Tesfaye S."/>
            <person name="Thomson T."/>
            <person name="Thoulutsang Y."/>
            <person name="Thoulutsang D."/>
            <person name="Topham K."/>
            <person name="Topping I."/>
            <person name="Tsamla T."/>
            <person name="Vassiliev H."/>
            <person name="Vo A."/>
            <person name="Wangchuk T."/>
            <person name="Wangdi T."/>
            <person name="Weiand M."/>
            <person name="Wilkinson J."/>
            <person name="Wilson A."/>
            <person name="Yadav S."/>
            <person name="Young G."/>
            <person name="Yu Q."/>
            <person name="Zembek L."/>
            <person name="Zhong D."/>
            <person name="Zimmer A."/>
            <person name="Zwirko Z."/>
            <person name="Jaffe D.B."/>
            <person name="Alvarez P."/>
            <person name="Brockman W."/>
            <person name="Butler J."/>
            <person name="Chin C."/>
            <person name="Gnerre S."/>
            <person name="Grabherr M."/>
            <person name="Kleber M."/>
            <person name="Mauceli E."/>
            <person name="MacCallum I."/>
        </authorList>
    </citation>
    <scope>NUCLEOTIDE SEQUENCE [LARGE SCALE GENOMIC DNA]</scope>
    <source>
        <strain evidence="3">Tucson 15010-1051.87</strain>
    </source>
</reference>
<feature type="compositionally biased region" description="Acidic residues" evidence="1">
    <location>
        <begin position="17"/>
        <end position="35"/>
    </location>
</feature>
<dbReference type="Proteomes" id="UP000008792">
    <property type="component" value="Unassembled WGS sequence"/>
</dbReference>
<keyword evidence="3" id="KW-1185">Reference proteome</keyword>
<protein>
    <submittedName>
        <fullName evidence="2">Uncharacterized protein</fullName>
    </submittedName>
</protein>
<feature type="region of interest" description="Disordered" evidence="1">
    <location>
        <begin position="1"/>
        <end position="46"/>
    </location>
</feature>
<dbReference type="KEGG" id="dvi:26530650"/>
<feature type="region of interest" description="Disordered" evidence="1">
    <location>
        <begin position="103"/>
        <end position="182"/>
    </location>
</feature>
<sequence>MEKKTQAANMMVNPLPESDDSERDTGEESDIDTDEDKSRDNRCRLKHYRRQLNKLWESTMKIGKRTEEIGEEWKIEHERLEMANTKLTELTQKYMKNNKERIINKADAEKLPRPQPASKIAKPKSSPKVPMHKHATNPSNVPLKTSETKKSFTVDPKPKKNIKPVQMSSKDEKKASFKKSTL</sequence>
<organism evidence="2 3">
    <name type="scientific">Drosophila virilis</name>
    <name type="common">Fruit fly</name>
    <dbReference type="NCBI Taxonomy" id="7244"/>
    <lineage>
        <taxon>Eukaryota</taxon>
        <taxon>Metazoa</taxon>
        <taxon>Ecdysozoa</taxon>
        <taxon>Arthropoda</taxon>
        <taxon>Hexapoda</taxon>
        <taxon>Insecta</taxon>
        <taxon>Pterygota</taxon>
        <taxon>Neoptera</taxon>
        <taxon>Endopterygota</taxon>
        <taxon>Diptera</taxon>
        <taxon>Brachycera</taxon>
        <taxon>Muscomorpha</taxon>
        <taxon>Ephydroidea</taxon>
        <taxon>Drosophilidae</taxon>
        <taxon>Drosophila</taxon>
    </lineage>
</organism>
<feature type="compositionally biased region" description="Polar residues" evidence="1">
    <location>
        <begin position="136"/>
        <end position="145"/>
    </location>
</feature>
<accession>A0A0Q9WDS6</accession>
<feature type="compositionally biased region" description="Low complexity" evidence="1">
    <location>
        <begin position="116"/>
        <end position="128"/>
    </location>
</feature>
<evidence type="ECO:0000256" key="1">
    <source>
        <dbReference type="SAM" id="MobiDB-lite"/>
    </source>
</evidence>
<name>A0A0Q9WDS6_DROVI</name>